<name>Q7VK74_HELHP</name>
<reference evidence="1 2" key="1">
    <citation type="journal article" date="2003" name="Proc. Natl. Acad. Sci. U.S.A.">
        <title>The complete genome sequence of the carcinogenic bacterium Helicobacter hepaticus.</title>
        <authorList>
            <person name="Suerbaum S."/>
            <person name="Josenhans C."/>
            <person name="Sterzenbach T."/>
            <person name="Drescher B."/>
            <person name="Brandt P."/>
            <person name="Bell M."/>
            <person name="Droege M."/>
            <person name="Fartmann B."/>
            <person name="Fischer H.-P."/>
            <person name="Ge Z."/>
            <person name="Hoerster A."/>
            <person name="Holland R."/>
            <person name="Klein K."/>
            <person name="Koenig J."/>
            <person name="Macko L."/>
            <person name="Mendz G.L."/>
            <person name="Nyakatura G."/>
            <person name="Schauer D.B."/>
            <person name="Shen Z."/>
            <person name="Weber J."/>
            <person name="Frosch M."/>
            <person name="Fox J.G."/>
        </authorList>
    </citation>
    <scope>NUCLEOTIDE SEQUENCE [LARGE SCALE GENOMIC DNA]</scope>
    <source>
        <strain evidence="2">ATCC 51449 / 3B1</strain>
    </source>
</reference>
<proteinExistence type="predicted"/>
<dbReference type="KEGG" id="hhe:HH_0018"/>
<accession>Q7VK74</accession>
<evidence type="ECO:0000313" key="1">
    <source>
        <dbReference type="EMBL" id="AAP76615.1"/>
    </source>
</evidence>
<keyword evidence="2" id="KW-1185">Reference proteome</keyword>
<dbReference type="STRING" id="235279.HH_0018"/>
<gene>
    <name evidence="1" type="ordered locus">HH_0018</name>
</gene>
<dbReference type="HOGENOM" id="CLU_134333_0_0_7"/>
<dbReference type="AlphaFoldDB" id="Q7VK74"/>
<organism evidence="1 2">
    <name type="scientific">Helicobacter hepaticus (strain ATCC 51449 / 3B1)</name>
    <dbReference type="NCBI Taxonomy" id="235279"/>
    <lineage>
        <taxon>Bacteria</taxon>
        <taxon>Pseudomonadati</taxon>
        <taxon>Campylobacterota</taxon>
        <taxon>Epsilonproteobacteria</taxon>
        <taxon>Campylobacterales</taxon>
        <taxon>Helicobacteraceae</taxon>
        <taxon>Helicobacter</taxon>
    </lineage>
</organism>
<protein>
    <submittedName>
        <fullName evidence="1">Uncharacterized protein</fullName>
    </submittedName>
</protein>
<dbReference type="Proteomes" id="UP000002495">
    <property type="component" value="Chromosome"/>
</dbReference>
<sequence>MCHIRSYLKRDFPHLAPRLDKQSEIARFKNTFLTPLEREQILFIFPKNNQLLFAFKHKALCVEFNHYKHKYIIKTLKQHKELFPTLSSIEKVYAYAPNHILAPPPLHPSSVQTFYEHSNGDFENLATNTAIYEKIESLRLGIKRQWDAQNEQ</sequence>
<dbReference type="EMBL" id="AE017125">
    <property type="protein sequence ID" value="AAP76615.1"/>
    <property type="molecule type" value="Genomic_DNA"/>
</dbReference>
<evidence type="ECO:0000313" key="2">
    <source>
        <dbReference type="Proteomes" id="UP000002495"/>
    </source>
</evidence>
<dbReference type="RefSeq" id="WP_011114861.1">
    <property type="nucleotide sequence ID" value="NC_004917.1"/>
</dbReference>